<proteinExistence type="predicted"/>
<dbReference type="RefSeq" id="WP_075149264.1">
    <property type="nucleotide sequence ID" value="NZ_CP018839.1"/>
</dbReference>
<dbReference type="STRING" id="96773.Tchl_3208"/>
<dbReference type="Proteomes" id="UP000185739">
    <property type="component" value="Chromosome"/>
</dbReference>
<dbReference type="InterPro" id="IPR036163">
    <property type="entry name" value="HMA_dom_sf"/>
</dbReference>
<dbReference type="KEGG" id="tcl:Tchl_3208"/>
<dbReference type="EMBL" id="CP018839">
    <property type="protein sequence ID" value="APR06015.1"/>
    <property type="molecule type" value="Genomic_DNA"/>
</dbReference>
<dbReference type="PROSITE" id="PS01047">
    <property type="entry name" value="HMA_1"/>
    <property type="match status" value="1"/>
</dbReference>
<dbReference type="InterPro" id="IPR006121">
    <property type="entry name" value="HMA_dom"/>
</dbReference>
<protein>
    <submittedName>
        <fullName evidence="1">Copper chaperone CopZ</fullName>
    </submittedName>
</protein>
<evidence type="ECO:0000313" key="1">
    <source>
        <dbReference type="EMBL" id="APR06015.1"/>
    </source>
</evidence>
<sequence>MSEVTIKVEGMSCGGCVNNVTGVLKALAGVDDAQVSLENASATVRYDPARVSIEALRAAVENAGFDSPAS</sequence>
<dbReference type="Gene3D" id="3.30.70.100">
    <property type="match status" value="1"/>
</dbReference>
<dbReference type="GO" id="GO:0046872">
    <property type="term" value="F:metal ion binding"/>
    <property type="evidence" value="ECO:0007669"/>
    <property type="project" value="InterPro"/>
</dbReference>
<accession>A0A1H5TSG4</accession>
<dbReference type="FunFam" id="3.30.70.100:FF:000001">
    <property type="entry name" value="ATPase copper transporting beta"/>
    <property type="match status" value="1"/>
</dbReference>
<dbReference type="CDD" id="cd00371">
    <property type="entry name" value="HMA"/>
    <property type="match status" value="1"/>
</dbReference>
<evidence type="ECO:0000313" key="2">
    <source>
        <dbReference type="Proteomes" id="UP000185739"/>
    </source>
</evidence>
<gene>
    <name evidence="1" type="ORF">Tchl_3208</name>
</gene>
<dbReference type="PROSITE" id="PS50846">
    <property type="entry name" value="HMA_2"/>
    <property type="match status" value="1"/>
</dbReference>
<dbReference type="OrthoDB" id="9813965at2"/>
<dbReference type="PANTHER" id="PTHR46594:SF4">
    <property type="entry name" value="P-TYPE CATION-TRANSPORTING ATPASE"/>
    <property type="match status" value="1"/>
</dbReference>
<dbReference type="Pfam" id="PF00403">
    <property type="entry name" value="HMA"/>
    <property type="match status" value="1"/>
</dbReference>
<name>A0A1H5TSG4_9RHOO</name>
<reference evidence="1 2" key="1">
    <citation type="submission" date="2016-12" db="EMBL/GenBank/DDBJ databases">
        <title>Complete genome sequence of Thauera chlorobenzoica, a Betaproteobacterium degrading haloaromatics anaerobically to CO2 and halides.</title>
        <authorList>
            <person name="Goris T."/>
            <person name="Mergelsberg M."/>
            <person name="Boll M."/>
        </authorList>
    </citation>
    <scope>NUCLEOTIDE SEQUENCE [LARGE SCALE GENOMIC DNA]</scope>
    <source>
        <strain evidence="1 2">3CB1</strain>
    </source>
</reference>
<keyword evidence="2" id="KW-1185">Reference proteome</keyword>
<dbReference type="AlphaFoldDB" id="A0A1H5TSG4"/>
<organism evidence="1 2">
    <name type="scientific">Thauera chlorobenzoica</name>
    <dbReference type="NCBI Taxonomy" id="96773"/>
    <lineage>
        <taxon>Bacteria</taxon>
        <taxon>Pseudomonadati</taxon>
        <taxon>Pseudomonadota</taxon>
        <taxon>Betaproteobacteria</taxon>
        <taxon>Rhodocyclales</taxon>
        <taxon>Zoogloeaceae</taxon>
        <taxon>Thauera</taxon>
    </lineage>
</organism>
<dbReference type="SUPFAM" id="SSF55008">
    <property type="entry name" value="HMA, heavy metal-associated domain"/>
    <property type="match status" value="1"/>
</dbReference>
<dbReference type="PANTHER" id="PTHR46594">
    <property type="entry name" value="P-TYPE CATION-TRANSPORTING ATPASE"/>
    <property type="match status" value="1"/>
</dbReference>
<dbReference type="InterPro" id="IPR017969">
    <property type="entry name" value="Heavy-metal-associated_CS"/>
</dbReference>